<feature type="transmembrane region" description="Helical" evidence="1">
    <location>
        <begin position="49"/>
        <end position="72"/>
    </location>
</feature>
<reference evidence="2" key="1">
    <citation type="submission" date="2020-05" db="EMBL/GenBank/DDBJ databases">
        <authorList>
            <person name="Chiriac C."/>
            <person name="Salcher M."/>
            <person name="Ghai R."/>
            <person name="Kavagutti S V."/>
        </authorList>
    </citation>
    <scope>NUCLEOTIDE SEQUENCE</scope>
</reference>
<organism evidence="2">
    <name type="scientific">freshwater metagenome</name>
    <dbReference type="NCBI Taxonomy" id="449393"/>
    <lineage>
        <taxon>unclassified sequences</taxon>
        <taxon>metagenomes</taxon>
        <taxon>ecological metagenomes</taxon>
    </lineage>
</organism>
<proteinExistence type="predicted"/>
<protein>
    <submittedName>
        <fullName evidence="2">Unannotated protein</fullName>
    </submittedName>
</protein>
<evidence type="ECO:0000256" key="1">
    <source>
        <dbReference type="SAM" id="Phobius"/>
    </source>
</evidence>
<evidence type="ECO:0000313" key="2">
    <source>
        <dbReference type="EMBL" id="CAB4340388.1"/>
    </source>
</evidence>
<sequence>MTQSWSKRPKTIALILAGMINAILIYLIYRDFSTLVTTLGTTGDPGANGLRLGFLILFLVIFNVSLVVIFFWKKSSLVRAGLIVAVVPIIGAFLYSLLKSGSMFDESAGGGGFLWLLMISAPIGLMLIAIGVIVELAKRSRSQSAI</sequence>
<dbReference type="EMBL" id="CAESAJ010000099">
    <property type="protein sequence ID" value="CAB4340388.1"/>
    <property type="molecule type" value="Genomic_DNA"/>
</dbReference>
<accession>A0A6J5ZGC2</accession>
<name>A0A6J5ZGC2_9ZZZZ</name>
<keyword evidence="1" id="KW-1133">Transmembrane helix</keyword>
<dbReference type="AlphaFoldDB" id="A0A6J5ZGC2"/>
<keyword evidence="1" id="KW-0812">Transmembrane</keyword>
<feature type="transmembrane region" description="Helical" evidence="1">
    <location>
        <begin position="77"/>
        <end position="98"/>
    </location>
</feature>
<gene>
    <name evidence="2" type="ORF">UFOPK3770_00907</name>
</gene>
<feature type="transmembrane region" description="Helical" evidence="1">
    <location>
        <begin position="12"/>
        <end position="29"/>
    </location>
</feature>
<keyword evidence="1" id="KW-0472">Membrane</keyword>
<feature type="transmembrane region" description="Helical" evidence="1">
    <location>
        <begin position="113"/>
        <end position="134"/>
    </location>
</feature>